<dbReference type="InterPro" id="IPR052155">
    <property type="entry name" value="Biofilm_reg_signaling"/>
</dbReference>
<evidence type="ECO:0000313" key="7">
    <source>
        <dbReference type="EMBL" id="ACB50871.1"/>
    </source>
</evidence>
<dbReference type="SMART" id="SM00448">
    <property type="entry name" value="REC"/>
    <property type="match status" value="1"/>
</dbReference>
<evidence type="ECO:0000259" key="6">
    <source>
        <dbReference type="PROSITE" id="PS50887"/>
    </source>
</evidence>
<dbReference type="PROSITE" id="PS50112">
    <property type="entry name" value="PAS"/>
    <property type="match status" value="1"/>
</dbReference>
<dbReference type="InterPro" id="IPR035919">
    <property type="entry name" value="EAL_sf"/>
</dbReference>
<dbReference type="EMBL" id="CP000806">
    <property type="protein sequence ID" value="ACB50871.1"/>
    <property type="molecule type" value="Genomic_DNA"/>
</dbReference>
<dbReference type="Gene3D" id="3.30.450.20">
    <property type="entry name" value="PAS domain"/>
    <property type="match status" value="1"/>
</dbReference>
<dbReference type="RefSeq" id="WP_009544326.1">
    <property type="nucleotide sequence ID" value="NC_010546.1"/>
</dbReference>
<evidence type="ECO:0000259" key="5">
    <source>
        <dbReference type="PROSITE" id="PS50883"/>
    </source>
</evidence>
<dbReference type="InterPro" id="IPR000014">
    <property type="entry name" value="PAS"/>
</dbReference>
<dbReference type="Gene3D" id="3.20.20.450">
    <property type="entry name" value="EAL domain"/>
    <property type="match status" value="1"/>
</dbReference>
<dbReference type="PROSITE" id="PS50110">
    <property type="entry name" value="RESPONSE_REGULATORY"/>
    <property type="match status" value="1"/>
</dbReference>
<dbReference type="Pfam" id="PF00072">
    <property type="entry name" value="Response_reg"/>
    <property type="match status" value="1"/>
</dbReference>
<dbReference type="Proteomes" id="UP000001203">
    <property type="component" value="Chromosome circular"/>
</dbReference>
<dbReference type="SUPFAM" id="SSF141868">
    <property type="entry name" value="EAL domain-like"/>
    <property type="match status" value="1"/>
</dbReference>
<dbReference type="CDD" id="cd00156">
    <property type="entry name" value="REC"/>
    <property type="match status" value="1"/>
</dbReference>
<dbReference type="eggNOG" id="COG5001">
    <property type="taxonomic scope" value="Bacteria"/>
</dbReference>
<protein>
    <recommendedName>
        <fullName evidence="9">Two-component response regulator</fullName>
    </recommendedName>
</protein>
<dbReference type="PROSITE" id="PS50887">
    <property type="entry name" value="GGDEF"/>
    <property type="match status" value="1"/>
</dbReference>
<keyword evidence="2" id="KW-0175">Coiled coil</keyword>
<evidence type="ECO:0000256" key="2">
    <source>
        <dbReference type="SAM" id="Coils"/>
    </source>
</evidence>
<dbReference type="CDD" id="cd01949">
    <property type="entry name" value="GGDEF"/>
    <property type="match status" value="1"/>
</dbReference>
<dbReference type="CDD" id="cd01948">
    <property type="entry name" value="EAL"/>
    <property type="match status" value="1"/>
</dbReference>
<feature type="domain" description="PAS" evidence="4">
    <location>
        <begin position="161"/>
        <end position="231"/>
    </location>
</feature>
<dbReference type="InterPro" id="IPR001789">
    <property type="entry name" value="Sig_transdc_resp-reg_receiver"/>
</dbReference>
<dbReference type="SUPFAM" id="SSF55073">
    <property type="entry name" value="Nucleotide cyclase"/>
    <property type="match status" value="1"/>
</dbReference>
<dbReference type="NCBIfam" id="TIGR00229">
    <property type="entry name" value="sensory_box"/>
    <property type="match status" value="1"/>
</dbReference>
<name>B1WXC7_CROS5</name>
<evidence type="ECO:0000259" key="4">
    <source>
        <dbReference type="PROSITE" id="PS50112"/>
    </source>
</evidence>
<dbReference type="InterPro" id="IPR043128">
    <property type="entry name" value="Rev_trsase/Diguanyl_cyclase"/>
</dbReference>
<dbReference type="KEGG" id="cyt:cce_1521"/>
<dbReference type="Gene3D" id="3.40.50.2300">
    <property type="match status" value="1"/>
</dbReference>
<evidence type="ECO:0000256" key="1">
    <source>
        <dbReference type="PROSITE-ProRule" id="PRU00169"/>
    </source>
</evidence>
<dbReference type="PANTHER" id="PTHR44757:SF2">
    <property type="entry name" value="BIOFILM ARCHITECTURE MAINTENANCE PROTEIN MBAA"/>
    <property type="match status" value="1"/>
</dbReference>
<dbReference type="OrthoDB" id="442691at2"/>
<dbReference type="InterPro" id="IPR035965">
    <property type="entry name" value="PAS-like_dom_sf"/>
</dbReference>
<dbReference type="SMART" id="SM00091">
    <property type="entry name" value="PAS"/>
    <property type="match status" value="1"/>
</dbReference>
<dbReference type="InterPro" id="IPR013655">
    <property type="entry name" value="PAS_fold_3"/>
</dbReference>
<reference evidence="7 8" key="1">
    <citation type="journal article" date="2008" name="Proc. Natl. Acad. Sci. U.S.A.">
        <title>The genome of Cyanothece 51142, a unicellular diazotrophic cyanobacterium important in the marine nitrogen cycle.</title>
        <authorList>
            <person name="Welsh E.A."/>
            <person name="Liberton M."/>
            <person name="Stoeckel J."/>
            <person name="Loh T."/>
            <person name="Elvitigala T."/>
            <person name="Wang C."/>
            <person name="Wollam A."/>
            <person name="Fulton R.S."/>
            <person name="Clifton S.W."/>
            <person name="Jacobs J.M."/>
            <person name="Aurora R."/>
            <person name="Ghosh B.K."/>
            <person name="Sherman L.A."/>
            <person name="Smith R.D."/>
            <person name="Wilson R.K."/>
            <person name="Pakrasi H.B."/>
        </authorList>
    </citation>
    <scope>NUCLEOTIDE SEQUENCE [LARGE SCALE GENOMIC DNA]</scope>
    <source>
        <strain evidence="8">ATCC 51142 / BH68</strain>
    </source>
</reference>
<evidence type="ECO:0000313" key="8">
    <source>
        <dbReference type="Proteomes" id="UP000001203"/>
    </source>
</evidence>
<dbReference type="STRING" id="43989.cce_1521"/>
<sequence>MSSDSFNSTLSNGEVNPPINILLVEDVAEDVELILLSLDNADLKFTYDVAETVTIYEEKLQHNTYDAVLADYRLPGFNGLEALAILQQSGQKIPFILVTGSLGEEAAVECIKAGITDYLLKDRLFRLPNILKRSLEEFALRRQQQQATLERQKAETALRESEQRFRALIENAIDIILIVSSEGNLTYLSPSVKRILGYDPVSLMGQGFWDLIHPDDQEAVKLVFDRIKGKANQSTAISEFRVQTDDNRWIILEAIAKNLENDPTVAGFVINCHDITERHYTAQQLRYDAYHDKLTGLANRSALLEQLKQAITRNQRRREDHFALLFLDLDRFKVINDSLGHLMGDELLKNTAQRLEHCHREGDLLARFGGDEFVFLLRDIQQPQEAIIVAQRIHEVLKAPFTLNNREIFISASIGITISTDRYDHPEQILRDADAAMYRAKAKGKACHEIFAPTMHLSALKELHLESDLRQAIQRKELVVYYQPIFRLDTQQIIGAEALVRWHPPGKSLIPPNDFIPIAEETGLIIDIDRWVLQCACQQLHQWQKEFKDLAPHFISVNLSPKQFSDPYLTNTITEIISATELPKEYLKLEITETVFLKNSNTVLEILSQLQQLNIQICLDDFGTGYSSLSYLHRFPLNSLKIDRSFVSHLGQTTKNDAIVRIVGSLANELELELIAEGIEESYQIEALNHLGYQWGQGYYFSPPIDDQAFSLLLKKNRIYTPNK</sequence>
<dbReference type="Pfam" id="PF08447">
    <property type="entry name" value="PAS_3"/>
    <property type="match status" value="1"/>
</dbReference>
<dbReference type="SUPFAM" id="SSF52172">
    <property type="entry name" value="CheY-like"/>
    <property type="match status" value="1"/>
</dbReference>
<organism evidence="7 8">
    <name type="scientific">Crocosphaera subtropica (strain ATCC 51142 / BH68)</name>
    <name type="common">Cyanothece sp. (strain ATCC 51142)</name>
    <dbReference type="NCBI Taxonomy" id="43989"/>
    <lineage>
        <taxon>Bacteria</taxon>
        <taxon>Bacillati</taxon>
        <taxon>Cyanobacteriota</taxon>
        <taxon>Cyanophyceae</taxon>
        <taxon>Oscillatoriophycideae</taxon>
        <taxon>Chroococcales</taxon>
        <taxon>Aphanothecaceae</taxon>
        <taxon>Crocosphaera</taxon>
        <taxon>Crocosphaera subtropica</taxon>
    </lineage>
</organism>
<dbReference type="FunFam" id="3.30.70.270:FF:000001">
    <property type="entry name" value="Diguanylate cyclase domain protein"/>
    <property type="match status" value="1"/>
</dbReference>
<keyword evidence="1" id="KW-0597">Phosphoprotein</keyword>
<proteinExistence type="predicted"/>
<feature type="coiled-coil region" evidence="2">
    <location>
        <begin position="135"/>
        <end position="171"/>
    </location>
</feature>
<dbReference type="InterPro" id="IPR001633">
    <property type="entry name" value="EAL_dom"/>
</dbReference>
<dbReference type="SMART" id="SM00052">
    <property type="entry name" value="EAL"/>
    <property type="match status" value="1"/>
</dbReference>
<dbReference type="PANTHER" id="PTHR44757">
    <property type="entry name" value="DIGUANYLATE CYCLASE DGCP"/>
    <property type="match status" value="1"/>
</dbReference>
<evidence type="ECO:0008006" key="9">
    <source>
        <dbReference type="Google" id="ProtNLM"/>
    </source>
</evidence>
<dbReference type="HOGENOM" id="CLU_000445_70_50_3"/>
<gene>
    <name evidence="7" type="ordered locus">cce_1521</name>
</gene>
<dbReference type="Pfam" id="PF00990">
    <property type="entry name" value="GGDEF"/>
    <property type="match status" value="1"/>
</dbReference>
<dbReference type="Pfam" id="PF00563">
    <property type="entry name" value="EAL"/>
    <property type="match status" value="1"/>
</dbReference>
<dbReference type="PROSITE" id="PS50883">
    <property type="entry name" value="EAL"/>
    <property type="match status" value="1"/>
</dbReference>
<dbReference type="InterPro" id="IPR029787">
    <property type="entry name" value="Nucleotide_cyclase"/>
</dbReference>
<evidence type="ECO:0000259" key="3">
    <source>
        <dbReference type="PROSITE" id="PS50110"/>
    </source>
</evidence>
<dbReference type="AlphaFoldDB" id="B1WXC7"/>
<feature type="domain" description="EAL" evidence="5">
    <location>
        <begin position="462"/>
        <end position="718"/>
    </location>
</feature>
<dbReference type="SMART" id="SM00267">
    <property type="entry name" value="GGDEF"/>
    <property type="match status" value="1"/>
</dbReference>
<dbReference type="CDD" id="cd00130">
    <property type="entry name" value="PAS"/>
    <property type="match status" value="1"/>
</dbReference>
<dbReference type="SUPFAM" id="SSF55785">
    <property type="entry name" value="PYP-like sensor domain (PAS domain)"/>
    <property type="match status" value="1"/>
</dbReference>
<feature type="domain" description="GGDEF" evidence="6">
    <location>
        <begin position="320"/>
        <end position="453"/>
    </location>
</feature>
<dbReference type="Gene3D" id="3.30.70.270">
    <property type="match status" value="1"/>
</dbReference>
<dbReference type="InterPro" id="IPR011006">
    <property type="entry name" value="CheY-like_superfamily"/>
</dbReference>
<feature type="domain" description="Response regulatory" evidence="3">
    <location>
        <begin position="20"/>
        <end position="136"/>
    </location>
</feature>
<keyword evidence="8" id="KW-1185">Reference proteome</keyword>
<dbReference type="InterPro" id="IPR000160">
    <property type="entry name" value="GGDEF_dom"/>
</dbReference>
<dbReference type="NCBIfam" id="TIGR00254">
    <property type="entry name" value="GGDEF"/>
    <property type="match status" value="1"/>
</dbReference>
<feature type="modified residue" description="4-aspartylphosphate" evidence="1">
    <location>
        <position position="71"/>
    </location>
</feature>
<dbReference type="GO" id="GO:0000160">
    <property type="term" value="P:phosphorelay signal transduction system"/>
    <property type="evidence" value="ECO:0007669"/>
    <property type="project" value="InterPro"/>
</dbReference>
<accession>B1WXC7</accession>